<sequence length="66" mass="7117">MDVDIGSDAVAKGQVLSELEIPDSQGEDTDADADDEVEDTGGHADADKMDWEVEVRGLPLRLHSSY</sequence>
<evidence type="ECO:0000313" key="2">
    <source>
        <dbReference type="EMBL" id="ETI19852.1"/>
    </source>
</evidence>
<dbReference type="GeneID" id="19987359"/>
<dbReference type="RefSeq" id="XP_008731394.1">
    <property type="nucleotide sequence ID" value="XM_008733172.1"/>
</dbReference>
<accession>V9D1K5</accession>
<name>V9D1K5_9EURO</name>
<dbReference type="Proteomes" id="UP000030678">
    <property type="component" value="Unassembled WGS sequence"/>
</dbReference>
<dbReference type="HOGENOM" id="CLU_2831004_0_0_1"/>
<feature type="compositionally biased region" description="Acidic residues" evidence="1">
    <location>
        <begin position="25"/>
        <end position="39"/>
    </location>
</feature>
<dbReference type="AlphaFoldDB" id="V9D1K5"/>
<proteinExistence type="predicted"/>
<evidence type="ECO:0000256" key="1">
    <source>
        <dbReference type="SAM" id="MobiDB-lite"/>
    </source>
</evidence>
<dbReference type="EMBL" id="KB822709">
    <property type="protein sequence ID" value="ETI19852.1"/>
    <property type="molecule type" value="Genomic_DNA"/>
</dbReference>
<reference evidence="2 3" key="1">
    <citation type="submission" date="2013-03" db="EMBL/GenBank/DDBJ databases">
        <title>The Genome Sequence of Cladophialophora carrionii CBS 160.54.</title>
        <authorList>
            <consortium name="The Broad Institute Genomics Platform"/>
            <person name="Cuomo C."/>
            <person name="de Hoog S."/>
            <person name="Gorbushina A."/>
            <person name="Walker B."/>
            <person name="Young S.K."/>
            <person name="Zeng Q."/>
            <person name="Gargeya S."/>
            <person name="Fitzgerald M."/>
            <person name="Haas B."/>
            <person name="Abouelleil A."/>
            <person name="Allen A.W."/>
            <person name="Alvarado L."/>
            <person name="Arachchi H.M."/>
            <person name="Berlin A.M."/>
            <person name="Chapman S.B."/>
            <person name="Gainer-Dewar J."/>
            <person name="Goldberg J."/>
            <person name="Griggs A."/>
            <person name="Gujja S."/>
            <person name="Hansen M."/>
            <person name="Howarth C."/>
            <person name="Imamovic A."/>
            <person name="Ireland A."/>
            <person name="Larimer J."/>
            <person name="McCowan C."/>
            <person name="Murphy C."/>
            <person name="Pearson M."/>
            <person name="Poon T.W."/>
            <person name="Priest M."/>
            <person name="Roberts A."/>
            <person name="Saif S."/>
            <person name="Shea T."/>
            <person name="Sisk P."/>
            <person name="Sykes S."/>
            <person name="Wortman J."/>
            <person name="Nusbaum C."/>
            <person name="Birren B."/>
        </authorList>
    </citation>
    <scope>NUCLEOTIDE SEQUENCE [LARGE SCALE GENOMIC DNA]</scope>
    <source>
        <strain evidence="2 3">CBS 160.54</strain>
    </source>
</reference>
<evidence type="ECO:0000313" key="3">
    <source>
        <dbReference type="Proteomes" id="UP000030678"/>
    </source>
</evidence>
<organism evidence="2 3">
    <name type="scientific">Cladophialophora carrionii CBS 160.54</name>
    <dbReference type="NCBI Taxonomy" id="1279043"/>
    <lineage>
        <taxon>Eukaryota</taxon>
        <taxon>Fungi</taxon>
        <taxon>Dikarya</taxon>
        <taxon>Ascomycota</taxon>
        <taxon>Pezizomycotina</taxon>
        <taxon>Eurotiomycetes</taxon>
        <taxon>Chaetothyriomycetidae</taxon>
        <taxon>Chaetothyriales</taxon>
        <taxon>Herpotrichiellaceae</taxon>
        <taxon>Cladophialophora</taxon>
    </lineage>
</organism>
<protein>
    <submittedName>
        <fullName evidence="2">Uncharacterized protein</fullName>
    </submittedName>
</protein>
<gene>
    <name evidence="2" type="ORF">G647_08866</name>
</gene>
<dbReference type="VEuPathDB" id="FungiDB:G647_08866"/>
<feature type="compositionally biased region" description="Basic and acidic residues" evidence="1">
    <location>
        <begin position="40"/>
        <end position="50"/>
    </location>
</feature>
<feature type="region of interest" description="Disordered" evidence="1">
    <location>
        <begin position="1"/>
        <end position="50"/>
    </location>
</feature>